<protein>
    <recommendedName>
        <fullName evidence="2">Protein-L-isoaspartate O-methyltransferase</fullName>
    </recommendedName>
    <alternativeName>
        <fullName evidence="3">Protein L-isoaspartyl methyltransferase</fullName>
    </alternativeName>
</protein>
<sequence>MIAATQTLRTIMVDTQVRPSDVTKFPIISAMLDVEREAFVPQAAQPVAYMDGPVQLADGREMPEARVFAKMLDALDIQASDQVLIIGGGLGYSAAVLARMAESVVMVEEDVQLATDAEAALAQAEVDNAVVLQGALSEGAAKPGPFDVILIEGAVQKIPDAILGQLGEGGRIAAIFMDGANGEVRVGRLVDGHLGWRFAFNAGGPILPGFAEAAEFVL</sequence>
<dbReference type="PANTHER" id="PTHR11579">
    <property type="entry name" value="PROTEIN-L-ISOASPARTATE O-METHYLTRANSFERASE"/>
    <property type="match status" value="1"/>
</dbReference>
<proteinExistence type="inferred from homology"/>
<organism evidence="4 5">
    <name type="scientific">Jannaschia helgolandensis</name>
    <dbReference type="NCBI Taxonomy" id="188906"/>
    <lineage>
        <taxon>Bacteria</taxon>
        <taxon>Pseudomonadati</taxon>
        <taxon>Pseudomonadota</taxon>
        <taxon>Alphaproteobacteria</taxon>
        <taxon>Rhodobacterales</taxon>
        <taxon>Roseobacteraceae</taxon>
        <taxon>Jannaschia</taxon>
    </lineage>
</organism>
<dbReference type="InterPro" id="IPR029063">
    <property type="entry name" value="SAM-dependent_MTases_sf"/>
</dbReference>
<gene>
    <name evidence="4" type="ORF">SAMN04488526_1692</name>
</gene>
<dbReference type="AlphaFoldDB" id="A0A1H7LDC7"/>
<evidence type="ECO:0000313" key="5">
    <source>
        <dbReference type="Proteomes" id="UP000199283"/>
    </source>
</evidence>
<dbReference type="Pfam" id="PF01135">
    <property type="entry name" value="PCMT"/>
    <property type="match status" value="1"/>
</dbReference>
<dbReference type="OrthoDB" id="9798496at2"/>
<evidence type="ECO:0000256" key="2">
    <source>
        <dbReference type="ARBA" id="ARBA00013346"/>
    </source>
</evidence>
<comment type="similarity">
    <text evidence="1">Belongs to the methyltransferase superfamily. L-isoaspartyl/D-aspartyl protein methyltransferase family.</text>
</comment>
<dbReference type="GO" id="GO:0032259">
    <property type="term" value="P:methylation"/>
    <property type="evidence" value="ECO:0007669"/>
    <property type="project" value="UniProtKB-KW"/>
</dbReference>
<reference evidence="4 5" key="1">
    <citation type="submission" date="2016-10" db="EMBL/GenBank/DDBJ databases">
        <authorList>
            <person name="de Groot N.N."/>
        </authorList>
    </citation>
    <scope>NUCLEOTIDE SEQUENCE [LARGE SCALE GENOMIC DNA]</scope>
    <source>
        <strain evidence="4 5">DSM 14858</strain>
    </source>
</reference>
<accession>A0A1H7LDC7</accession>
<dbReference type="PANTHER" id="PTHR11579:SF18">
    <property type="entry name" value="PROTEIN-L-ISOASPARTATE O-METHYLTRANSFERASE"/>
    <property type="match status" value="1"/>
</dbReference>
<keyword evidence="4" id="KW-0489">Methyltransferase</keyword>
<evidence type="ECO:0000256" key="3">
    <source>
        <dbReference type="ARBA" id="ARBA00030757"/>
    </source>
</evidence>
<keyword evidence="5" id="KW-1185">Reference proteome</keyword>
<dbReference type="SUPFAM" id="SSF53335">
    <property type="entry name" value="S-adenosyl-L-methionine-dependent methyltransferases"/>
    <property type="match status" value="1"/>
</dbReference>
<dbReference type="Gene3D" id="3.40.50.150">
    <property type="entry name" value="Vaccinia Virus protein VP39"/>
    <property type="match status" value="1"/>
</dbReference>
<dbReference type="CDD" id="cd02440">
    <property type="entry name" value="AdoMet_MTases"/>
    <property type="match status" value="1"/>
</dbReference>
<dbReference type="Proteomes" id="UP000199283">
    <property type="component" value="Unassembled WGS sequence"/>
</dbReference>
<evidence type="ECO:0000313" key="4">
    <source>
        <dbReference type="EMBL" id="SEK96888.1"/>
    </source>
</evidence>
<dbReference type="InterPro" id="IPR000682">
    <property type="entry name" value="PCMT"/>
</dbReference>
<name>A0A1H7LDC7_9RHOB</name>
<dbReference type="GO" id="GO:0004719">
    <property type="term" value="F:protein-L-isoaspartate (D-aspartate) O-methyltransferase activity"/>
    <property type="evidence" value="ECO:0007669"/>
    <property type="project" value="InterPro"/>
</dbReference>
<dbReference type="GO" id="GO:0005737">
    <property type="term" value="C:cytoplasm"/>
    <property type="evidence" value="ECO:0007669"/>
    <property type="project" value="TreeGrafter"/>
</dbReference>
<evidence type="ECO:0000256" key="1">
    <source>
        <dbReference type="ARBA" id="ARBA00005369"/>
    </source>
</evidence>
<dbReference type="EMBL" id="FNZQ01000002">
    <property type="protein sequence ID" value="SEK96888.1"/>
    <property type="molecule type" value="Genomic_DNA"/>
</dbReference>
<keyword evidence="4" id="KW-0808">Transferase</keyword>
<dbReference type="STRING" id="188906.SAMN04488526_1692"/>